<protein>
    <submittedName>
        <fullName evidence="3">Uncharacterized protein</fullName>
    </submittedName>
</protein>
<dbReference type="InterPro" id="IPR011990">
    <property type="entry name" value="TPR-like_helical_dom_sf"/>
</dbReference>
<organism evidence="3 4">
    <name type="scientific">Candidatus Falkowbacteria bacterium GW2011_GWE1_38_31</name>
    <dbReference type="NCBI Taxonomy" id="1618638"/>
    <lineage>
        <taxon>Bacteria</taxon>
        <taxon>Candidatus Falkowiibacteriota</taxon>
    </lineage>
</organism>
<proteinExistence type="predicted"/>
<dbReference type="Gene3D" id="1.25.40.10">
    <property type="entry name" value="Tetratricopeptide repeat domain"/>
    <property type="match status" value="1"/>
</dbReference>
<feature type="chain" id="PRO_5002533100" evidence="2">
    <location>
        <begin position="24"/>
        <end position="264"/>
    </location>
</feature>
<dbReference type="Pfam" id="PF14559">
    <property type="entry name" value="TPR_19"/>
    <property type="match status" value="1"/>
</dbReference>
<dbReference type="AlphaFoldDB" id="A0A0G0JTG6"/>
<sequence>MKEKRFFSLIVFLFALMSIIACDSMTTVVQKSKDLQKNGRYEDSIVILEKETAKKPNNRDANYLLGVAYLNTGRFESAHRIFTTAVETKEDVEQKARLKKEIAKEYRETFYRYLANVNPSDRQKAGMLLKAALAYNSVPEFIDRIKNHLKENGMQYLNKHTLERADEHFDYLYSLDKGSGKVITEAYLSAFKQGGEDDYLTLLVEQAISYNDDTETKKTYSEYYFGLSRKAETTEKAIAYLETANKHGNLFASELAIKKEQIRS</sequence>
<feature type="signal peptide" evidence="2">
    <location>
        <begin position="1"/>
        <end position="23"/>
    </location>
</feature>
<evidence type="ECO:0000256" key="1">
    <source>
        <dbReference type="PROSITE-ProRule" id="PRU00339"/>
    </source>
</evidence>
<dbReference type="Proteomes" id="UP000034022">
    <property type="component" value="Unassembled WGS sequence"/>
</dbReference>
<dbReference type="SUPFAM" id="SSF48452">
    <property type="entry name" value="TPR-like"/>
    <property type="match status" value="1"/>
</dbReference>
<feature type="repeat" description="TPR" evidence="1">
    <location>
        <begin position="59"/>
        <end position="92"/>
    </location>
</feature>
<reference evidence="3 4" key="1">
    <citation type="journal article" date="2015" name="Nature">
        <title>rRNA introns, odd ribosomes, and small enigmatic genomes across a large radiation of phyla.</title>
        <authorList>
            <person name="Brown C.T."/>
            <person name="Hug L.A."/>
            <person name="Thomas B.C."/>
            <person name="Sharon I."/>
            <person name="Castelle C.J."/>
            <person name="Singh A."/>
            <person name="Wilkins M.J."/>
            <person name="Williams K.H."/>
            <person name="Banfield J.F."/>
        </authorList>
    </citation>
    <scope>NUCLEOTIDE SEQUENCE [LARGE SCALE GENOMIC DNA]</scope>
</reference>
<name>A0A0G0JTG6_9BACT</name>
<accession>A0A0G0JTG6</accession>
<keyword evidence="2" id="KW-0732">Signal</keyword>
<dbReference type="PROSITE" id="PS51257">
    <property type="entry name" value="PROKAR_LIPOPROTEIN"/>
    <property type="match status" value="1"/>
</dbReference>
<evidence type="ECO:0000313" key="4">
    <source>
        <dbReference type="Proteomes" id="UP000034022"/>
    </source>
</evidence>
<gene>
    <name evidence="3" type="ORF">US91_C0008G0057</name>
</gene>
<keyword evidence="1" id="KW-0802">TPR repeat</keyword>
<comment type="caution">
    <text evidence="3">The sequence shown here is derived from an EMBL/GenBank/DDBJ whole genome shotgun (WGS) entry which is preliminary data.</text>
</comment>
<dbReference type="PROSITE" id="PS50005">
    <property type="entry name" value="TPR"/>
    <property type="match status" value="1"/>
</dbReference>
<dbReference type="EMBL" id="LBUU01000008">
    <property type="protein sequence ID" value="KKQ69937.1"/>
    <property type="molecule type" value="Genomic_DNA"/>
</dbReference>
<evidence type="ECO:0000313" key="3">
    <source>
        <dbReference type="EMBL" id="KKQ69937.1"/>
    </source>
</evidence>
<dbReference type="InterPro" id="IPR019734">
    <property type="entry name" value="TPR_rpt"/>
</dbReference>
<evidence type="ECO:0000256" key="2">
    <source>
        <dbReference type="SAM" id="SignalP"/>
    </source>
</evidence>